<dbReference type="Gene3D" id="3.40.630.30">
    <property type="match status" value="1"/>
</dbReference>
<dbReference type="CDD" id="cd04301">
    <property type="entry name" value="NAT_SF"/>
    <property type="match status" value="1"/>
</dbReference>
<accession>I0HB06</accession>
<dbReference type="InterPro" id="IPR050276">
    <property type="entry name" value="MshD_Acetyltransferase"/>
</dbReference>
<dbReference type="InterPro" id="IPR027455">
    <property type="entry name" value="Sper_AcTfrase_N"/>
</dbReference>
<dbReference type="Gene3D" id="1.10.287.900">
    <property type="entry name" value="The crystal structure of the spermine/spermidine acetyltransferase from enterococcus faecali"/>
    <property type="match status" value="1"/>
</dbReference>
<gene>
    <name evidence="2" type="ordered locus">AMIS_49730</name>
</gene>
<dbReference type="PATRIC" id="fig|512565.3.peg.4963"/>
<evidence type="ECO:0000259" key="1">
    <source>
        <dbReference type="PROSITE" id="PS51186"/>
    </source>
</evidence>
<dbReference type="STRING" id="512565.AMIS_49730"/>
<dbReference type="eggNOG" id="COG0456">
    <property type="taxonomic scope" value="Bacteria"/>
</dbReference>
<name>I0HB06_ACTM4</name>
<keyword evidence="2" id="KW-0808">Transferase</keyword>
<dbReference type="InterPro" id="IPR016181">
    <property type="entry name" value="Acyl_CoA_acyltransferase"/>
</dbReference>
<dbReference type="InterPro" id="IPR000182">
    <property type="entry name" value="GNAT_dom"/>
</dbReference>
<dbReference type="AlphaFoldDB" id="I0HB06"/>
<dbReference type="Proteomes" id="UP000007882">
    <property type="component" value="Chromosome"/>
</dbReference>
<keyword evidence="3" id="KW-1185">Reference proteome</keyword>
<dbReference type="PANTHER" id="PTHR43617">
    <property type="entry name" value="L-AMINO ACID N-ACETYLTRANSFERASE"/>
    <property type="match status" value="1"/>
</dbReference>
<reference evidence="2 3" key="1">
    <citation type="submission" date="2012-02" db="EMBL/GenBank/DDBJ databases">
        <title>Complete genome sequence of Actinoplanes missouriensis 431 (= NBRC 102363).</title>
        <authorList>
            <person name="Ohnishi Y."/>
            <person name="Ishikawa J."/>
            <person name="Sekine M."/>
            <person name="Hosoyama A."/>
            <person name="Harada T."/>
            <person name="Narita H."/>
            <person name="Hata T."/>
            <person name="Konno Y."/>
            <person name="Tutikane K."/>
            <person name="Fujita N."/>
            <person name="Horinouchi S."/>
            <person name="Hayakawa M."/>
        </authorList>
    </citation>
    <scope>NUCLEOTIDE SEQUENCE [LARGE SCALE GENOMIC DNA]</scope>
    <source>
        <strain evidence="3">ATCC 14538 / DSM 43046 / CBS 188.64 / JCM 3121 / NBRC 102363 / NCIMB 12654 / NRRL B-3342 / UNCC 431</strain>
    </source>
</reference>
<dbReference type="OrthoDB" id="3526335at2"/>
<proteinExistence type="predicted"/>
<dbReference type="GO" id="GO:0016747">
    <property type="term" value="F:acyltransferase activity, transferring groups other than amino-acyl groups"/>
    <property type="evidence" value="ECO:0007669"/>
    <property type="project" value="InterPro"/>
</dbReference>
<dbReference type="Pfam" id="PF00583">
    <property type="entry name" value="Acetyltransf_1"/>
    <property type="match status" value="1"/>
</dbReference>
<protein>
    <submittedName>
        <fullName evidence="2">Putative GCN5-related N-acetyltransferase</fullName>
    </submittedName>
</protein>
<dbReference type="RefSeq" id="WP_014445082.1">
    <property type="nucleotide sequence ID" value="NC_017093.1"/>
</dbReference>
<evidence type="ECO:0000313" key="3">
    <source>
        <dbReference type="Proteomes" id="UP000007882"/>
    </source>
</evidence>
<sequence>MGDVLTLESVTPDNYDACVSLEVHPEQAGFVAPNVDSLARAYVWPDGEARLVCLDGTPVGFVLFHPIDEKAPERGHSIVRFMIDQRFQGRGLGRRALAAALDWIAEHQRVDTVQLSVEPDNVKALAFYRAAGFTETGEVDEGELVLRRTLR</sequence>
<evidence type="ECO:0000313" key="2">
    <source>
        <dbReference type="EMBL" id="BAL90193.1"/>
    </source>
</evidence>
<dbReference type="KEGG" id="ams:AMIS_49730"/>
<feature type="domain" description="N-acetyltransferase" evidence="1">
    <location>
        <begin position="5"/>
        <end position="151"/>
    </location>
</feature>
<dbReference type="HOGENOM" id="CLU_111226_4_0_11"/>
<organism evidence="2 3">
    <name type="scientific">Actinoplanes missouriensis (strain ATCC 14538 / DSM 43046 / CBS 188.64 / JCM 3121 / NBRC 102363 / NCIMB 12654 / NRRL B-3342 / UNCC 431)</name>
    <dbReference type="NCBI Taxonomy" id="512565"/>
    <lineage>
        <taxon>Bacteria</taxon>
        <taxon>Bacillati</taxon>
        <taxon>Actinomycetota</taxon>
        <taxon>Actinomycetes</taxon>
        <taxon>Micromonosporales</taxon>
        <taxon>Micromonosporaceae</taxon>
        <taxon>Actinoplanes</taxon>
    </lineage>
</organism>
<dbReference type="EMBL" id="AP012319">
    <property type="protein sequence ID" value="BAL90193.1"/>
    <property type="molecule type" value="Genomic_DNA"/>
</dbReference>
<dbReference type="SUPFAM" id="SSF55729">
    <property type="entry name" value="Acyl-CoA N-acyltransferases (Nat)"/>
    <property type="match status" value="1"/>
</dbReference>
<dbReference type="PROSITE" id="PS51186">
    <property type="entry name" value="GNAT"/>
    <property type="match status" value="1"/>
</dbReference>